<dbReference type="Proteomes" id="UP000768567">
    <property type="component" value="Unassembled WGS sequence"/>
</dbReference>
<dbReference type="EMBL" id="JADCKC010000002">
    <property type="protein sequence ID" value="MBE5037637.1"/>
    <property type="molecule type" value="Genomic_DNA"/>
</dbReference>
<protein>
    <submittedName>
        <fullName evidence="1">Uncharacterized protein</fullName>
    </submittedName>
</protein>
<organism evidence="1 2">
    <name type="scientific">Gemmiger gallinarum</name>
    <dbReference type="NCBI Taxonomy" id="2779354"/>
    <lineage>
        <taxon>Bacteria</taxon>
        <taxon>Bacillati</taxon>
        <taxon>Bacillota</taxon>
        <taxon>Clostridia</taxon>
        <taxon>Eubacteriales</taxon>
        <taxon>Gemmiger</taxon>
    </lineage>
</organism>
<accession>A0ABR9R3A6</accession>
<gene>
    <name evidence="1" type="ORF">INF35_07550</name>
</gene>
<name>A0ABR9R3A6_9FIRM</name>
<sequence length="122" mass="13924">MIRAYSTQYTINGYPMLEPDEEAELSFSDLDASDSGRTEDGVMHRIIVRERVMTFGFSYALLDREDYHYLDGLLKGEASFTFGYTGADGKPHTCTAYCSKTSVVLKRRDGLYKNFKFNIIEC</sequence>
<comment type="caution">
    <text evidence="1">The sequence shown here is derived from an EMBL/GenBank/DDBJ whole genome shotgun (WGS) entry which is preliminary data.</text>
</comment>
<dbReference type="RefSeq" id="WP_193501121.1">
    <property type="nucleotide sequence ID" value="NZ_JADCKC010000002.1"/>
</dbReference>
<evidence type="ECO:0000313" key="2">
    <source>
        <dbReference type="Proteomes" id="UP000768567"/>
    </source>
</evidence>
<keyword evidence="2" id="KW-1185">Reference proteome</keyword>
<evidence type="ECO:0000313" key="1">
    <source>
        <dbReference type="EMBL" id="MBE5037637.1"/>
    </source>
</evidence>
<reference evidence="1 2" key="1">
    <citation type="submission" date="2020-10" db="EMBL/GenBank/DDBJ databases">
        <title>ChiBAC.</title>
        <authorList>
            <person name="Zenner C."/>
            <person name="Hitch T.C.A."/>
            <person name="Clavel T."/>
        </authorList>
    </citation>
    <scope>NUCLEOTIDE SEQUENCE [LARGE SCALE GENOMIC DNA]</scope>
    <source>
        <strain evidence="1 2">DSM 109015</strain>
    </source>
</reference>
<proteinExistence type="predicted"/>